<name>A0A840HZ23_9SPHN</name>
<dbReference type="Proteomes" id="UP000575068">
    <property type="component" value="Unassembled WGS sequence"/>
</dbReference>
<reference evidence="1 2" key="1">
    <citation type="submission" date="2020-08" db="EMBL/GenBank/DDBJ databases">
        <title>Genomic Encyclopedia of Type Strains, Phase IV (KMG-IV): sequencing the most valuable type-strain genomes for metagenomic binning, comparative biology and taxonomic classification.</title>
        <authorList>
            <person name="Goeker M."/>
        </authorList>
    </citation>
    <scope>NUCLEOTIDE SEQUENCE [LARGE SCALE GENOMIC DNA]</scope>
    <source>
        <strain evidence="1 2">DSM 7465</strain>
    </source>
</reference>
<protein>
    <submittedName>
        <fullName evidence="1">Uncharacterized protein</fullName>
    </submittedName>
</protein>
<dbReference type="AlphaFoldDB" id="A0A840HZ23"/>
<accession>A0A840HZ23</accession>
<keyword evidence="2" id="KW-1185">Reference proteome</keyword>
<gene>
    <name evidence="1" type="ORF">HNQ99_003155</name>
</gene>
<proteinExistence type="predicted"/>
<dbReference type="EMBL" id="JACHOV010000015">
    <property type="protein sequence ID" value="MBB4642819.1"/>
    <property type="molecule type" value="Genomic_DNA"/>
</dbReference>
<sequence>MLQNWKPNSIVRAVLTSQCGAGCSAARYTQIFAALLSLRPSQDEAPALLKRTPERPYWDRSGTRAHKARVGNTSVRIVPPSVPPINPSGAVSRTIAIAESCRTWRPEPKTEQRKSGFKALDFRCICCPIVCHSCTRRRAS</sequence>
<comment type="caution">
    <text evidence="1">The sequence shown here is derived from an EMBL/GenBank/DDBJ whole genome shotgun (WGS) entry which is preliminary data.</text>
</comment>
<evidence type="ECO:0000313" key="2">
    <source>
        <dbReference type="Proteomes" id="UP000575068"/>
    </source>
</evidence>
<organism evidence="1 2">
    <name type="scientific">Rhizorhapis suberifaciens</name>
    <name type="common">corky root of lettuce</name>
    <dbReference type="NCBI Taxonomy" id="13656"/>
    <lineage>
        <taxon>Bacteria</taxon>
        <taxon>Pseudomonadati</taxon>
        <taxon>Pseudomonadota</taxon>
        <taxon>Alphaproteobacteria</taxon>
        <taxon>Sphingomonadales</taxon>
        <taxon>Sphingomonadaceae</taxon>
        <taxon>Rhizorhapis</taxon>
    </lineage>
</organism>
<evidence type="ECO:0000313" key="1">
    <source>
        <dbReference type="EMBL" id="MBB4642819.1"/>
    </source>
</evidence>